<dbReference type="PROSITE" id="PS50943">
    <property type="entry name" value="HTH_CROC1"/>
    <property type="match status" value="1"/>
</dbReference>
<evidence type="ECO:0000259" key="1">
    <source>
        <dbReference type="PROSITE" id="PS50943"/>
    </source>
</evidence>
<evidence type="ECO:0000313" key="3">
    <source>
        <dbReference type="Proteomes" id="UP000250429"/>
    </source>
</evidence>
<dbReference type="SMART" id="SM00530">
    <property type="entry name" value="HTH_XRE"/>
    <property type="match status" value="1"/>
</dbReference>
<dbReference type="Proteomes" id="UP000250429">
    <property type="component" value="Unassembled WGS sequence"/>
</dbReference>
<dbReference type="AlphaFoldDB" id="A0A329UBW4"/>
<feature type="domain" description="HTH cro/C1-type" evidence="1">
    <location>
        <begin position="23"/>
        <end position="77"/>
    </location>
</feature>
<proteinExistence type="predicted"/>
<dbReference type="SUPFAM" id="SSF47413">
    <property type="entry name" value="lambda repressor-like DNA-binding domains"/>
    <property type="match status" value="1"/>
</dbReference>
<dbReference type="GO" id="GO:0003677">
    <property type="term" value="F:DNA binding"/>
    <property type="evidence" value="ECO:0007669"/>
    <property type="project" value="InterPro"/>
</dbReference>
<dbReference type="InterPro" id="IPR001387">
    <property type="entry name" value="Cro/C1-type_HTH"/>
</dbReference>
<dbReference type="CDD" id="cd00093">
    <property type="entry name" value="HTH_XRE"/>
    <property type="match status" value="1"/>
</dbReference>
<evidence type="ECO:0000313" key="2">
    <source>
        <dbReference type="EMBL" id="RAW58643.1"/>
    </source>
</evidence>
<sequence length="115" mass="13493">MLKGWWQIVHDEIEYEKWFPQRLTQLRMRKGVSARDMSLSIGQNTGYINSIESGKNFPTMKNFFYICEYLHITPKEFFEDGSADPETIRKMVENLKRLDGEQVDALSKIVEGLTK</sequence>
<dbReference type="RefSeq" id="WP_112145907.1">
    <property type="nucleotide sequence ID" value="NZ_PRLC01000014.1"/>
</dbReference>
<keyword evidence="3" id="KW-1185">Reference proteome</keyword>
<gene>
    <name evidence="2" type="ORF">C4N23_10345</name>
</gene>
<dbReference type="EMBL" id="PRLC01000014">
    <property type="protein sequence ID" value="RAW58643.1"/>
    <property type="molecule type" value="Genomic_DNA"/>
</dbReference>
<organism evidence="2 3">
    <name type="scientific">Faecalibacterium hattorii</name>
    <dbReference type="NCBI Taxonomy" id="2935520"/>
    <lineage>
        <taxon>Bacteria</taxon>
        <taxon>Bacillati</taxon>
        <taxon>Bacillota</taxon>
        <taxon>Clostridia</taxon>
        <taxon>Eubacteriales</taxon>
        <taxon>Oscillospiraceae</taxon>
        <taxon>Faecalibacterium</taxon>
    </lineage>
</organism>
<dbReference type="Gene3D" id="1.10.260.40">
    <property type="entry name" value="lambda repressor-like DNA-binding domains"/>
    <property type="match status" value="1"/>
</dbReference>
<accession>A0A329UBW4</accession>
<reference evidence="2 3" key="1">
    <citation type="submission" date="2018-02" db="EMBL/GenBank/DDBJ databases">
        <title>Complete genome sequencing of Faecalibacterium prausnitzii strains isolated from the human gut.</title>
        <authorList>
            <person name="Fitzgerald B.C."/>
            <person name="Shkoporov A.N."/>
            <person name="Ross P.R."/>
            <person name="Hill C."/>
        </authorList>
    </citation>
    <scope>NUCLEOTIDE SEQUENCE [LARGE SCALE GENOMIC DNA]</scope>
    <source>
        <strain evidence="2 3">APC922/41-1</strain>
    </source>
</reference>
<protein>
    <submittedName>
        <fullName evidence="2">XRE family transcriptional regulator</fullName>
    </submittedName>
</protein>
<comment type="caution">
    <text evidence="2">The sequence shown here is derived from an EMBL/GenBank/DDBJ whole genome shotgun (WGS) entry which is preliminary data.</text>
</comment>
<dbReference type="InterPro" id="IPR010982">
    <property type="entry name" value="Lambda_DNA-bd_dom_sf"/>
</dbReference>
<name>A0A329UBW4_9FIRM</name>